<dbReference type="CDD" id="cd18799">
    <property type="entry name" value="SF2_C_EcoAI-like"/>
    <property type="match status" value="1"/>
</dbReference>
<name>A0ABN1A2N4_9BACI</name>
<dbReference type="Pfam" id="PF13091">
    <property type="entry name" value="PLDc_2"/>
    <property type="match status" value="1"/>
</dbReference>
<comment type="caution">
    <text evidence="4">The sequence shown here is derived from an EMBL/GenBank/DDBJ whole genome shotgun (WGS) entry which is preliminary data.</text>
</comment>
<dbReference type="Pfam" id="PF00271">
    <property type="entry name" value="Helicase_C"/>
    <property type="match status" value="1"/>
</dbReference>
<evidence type="ECO:0000259" key="3">
    <source>
        <dbReference type="PROSITE" id="PS51194"/>
    </source>
</evidence>
<dbReference type="InterPro" id="IPR052511">
    <property type="entry name" value="ATP-dep_Helicase"/>
</dbReference>
<keyword evidence="5" id="KW-1185">Reference proteome</keyword>
<dbReference type="RefSeq" id="WP_343783644.1">
    <property type="nucleotide sequence ID" value="NZ_BAAACZ010000018.1"/>
</dbReference>
<dbReference type="PROSITE" id="PS51192">
    <property type="entry name" value="HELICASE_ATP_BIND_1"/>
    <property type="match status" value="1"/>
</dbReference>
<dbReference type="InterPro" id="IPR021835">
    <property type="entry name" value="DUF3427"/>
</dbReference>
<dbReference type="Pfam" id="PF11907">
    <property type="entry name" value="DUF3427"/>
    <property type="match status" value="1"/>
</dbReference>
<feature type="domain" description="PLD phosphodiesterase" evidence="1">
    <location>
        <begin position="221"/>
        <end position="252"/>
    </location>
</feature>
<dbReference type="CDD" id="cd18032">
    <property type="entry name" value="DEXHc_RE_I_III_res"/>
    <property type="match status" value="1"/>
</dbReference>
<dbReference type="Proteomes" id="UP001500740">
    <property type="component" value="Unassembled WGS sequence"/>
</dbReference>
<dbReference type="InterPro" id="IPR001650">
    <property type="entry name" value="Helicase_C-like"/>
</dbReference>
<proteinExistence type="predicted"/>
<evidence type="ECO:0000313" key="5">
    <source>
        <dbReference type="Proteomes" id="UP001500740"/>
    </source>
</evidence>
<evidence type="ECO:0000259" key="1">
    <source>
        <dbReference type="PROSITE" id="PS50035"/>
    </source>
</evidence>
<keyword evidence="4" id="KW-0378">Hydrolase</keyword>
<dbReference type="Gene3D" id="3.40.50.300">
    <property type="entry name" value="P-loop containing nucleotide triphosphate hydrolases"/>
    <property type="match status" value="2"/>
</dbReference>
<dbReference type="InterPro" id="IPR025202">
    <property type="entry name" value="PLD-like_dom"/>
</dbReference>
<protein>
    <submittedName>
        <fullName evidence="4">DEAD/DEAH box helicase</fullName>
    </submittedName>
</protein>
<dbReference type="InterPro" id="IPR006935">
    <property type="entry name" value="Helicase/UvrB_N"/>
</dbReference>
<feature type="domain" description="Helicase C-terminal" evidence="3">
    <location>
        <begin position="555"/>
        <end position="723"/>
    </location>
</feature>
<keyword evidence="4" id="KW-0067">ATP-binding</keyword>
<dbReference type="PANTHER" id="PTHR47962:SF7">
    <property type="entry name" value="MITOCHONDRIAL ATP-DEPENDENT HELICASE IRC3-RELATED"/>
    <property type="match status" value="1"/>
</dbReference>
<dbReference type="PROSITE" id="PS51194">
    <property type="entry name" value="HELICASE_CTER"/>
    <property type="match status" value="1"/>
</dbReference>
<reference evidence="4 5" key="1">
    <citation type="journal article" date="2019" name="Int. J. Syst. Evol. Microbiol.">
        <title>The Global Catalogue of Microorganisms (GCM) 10K type strain sequencing project: providing services to taxonomists for standard genome sequencing and annotation.</title>
        <authorList>
            <consortium name="The Broad Institute Genomics Platform"/>
            <consortium name="The Broad Institute Genome Sequencing Center for Infectious Disease"/>
            <person name="Wu L."/>
            <person name="Ma J."/>
        </authorList>
    </citation>
    <scope>NUCLEOTIDE SEQUENCE [LARGE SCALE GENOMIC DNA]</scope>
    <source>
        <strain evidence="4 5">JCM 14193</strain>
    </source>
</reference>
<accession>A0ABN1A2N4</accession>
<dbReference type="InterPro" id="IPR001736">
    <property type="entry name" value="PLipase_D/transphosphatidylase"/>
</dbReference>
<gene>
    <name evidence="4" type="ORF">GCM10008935_22400</name>
</gene>
<dbReference type="PROSITE" id="PS50035">
    <property type="entry name" value="PLD"/>
    <property type="match status" value="1"/>
</dbReference>
<dbReference type="Gene3D" id="3.30.870.10">
    <property type="entry name" value="Endonuclease Chain A"/>
    <property type="match status" value="1"/>
</dbReference>
<keyword evidence="4" id="KW-0547">Nucleotide-binding</keyword>
<sequence length="1051" mass="122304">MLREGLYEEIINKRLKTNLSELEQEKFAIGKESIDKEEASKKLSAYISYITRRALKIVRENEKASESLIKQIRVCNEIIDYLSRELEEEELKSLQITNEGEILTSLYSKINSVRSLNNNHQPIRPVTPISESSLFTGAKSEPNMMSELKKEIITSDHIQMLVSFIKWSGLRVIIDELRQFTERGGKLEVITTSYMEATDYKAVDELSQLPNTEVKVSYDTKRTRLHAKAYIFKRETNFSTAYIGSSNLSNPALTSGLEWNVKITEKDSFDVMKKVDATFESYWNDDEFIPFDHRNEKDRDHLKTMLKKSKFQNEDEATSALFDLKPYHYQKEVLEKLKVEREVHGRYKNLIVAATGVGKTVISAFDYKRFKQENGRPARLLFVAHREEILKQSRDTFRHILKDHNFGELLVGKESPNSLDHLFVSIQSLNSKDLVNKMSSDYYDYIIVDEFHHAAAKSYQDLLSHFEPKVLLGLTATPERMDGQSVTTYFDDRIAAEIRLTEAVDRKLLSPFQYFCVTDTVDLSNVKFTRKGYDLNELENLFTHNKVRSLQILKSLYKYVTDVDEVKGLGFCVGVEHAKYMAKVFNESGIDSIALHGGSNDETRESAKSKLLSGEIKFIFVADLYNEGVDLPDVNTVLFLRPTESLTVFLQQLGRGLRLAEGKECLTVLDFIGQAHKNYSFEEKFRALVGRTRHAIRHYVENGFSNLPKGSFIELESQAKDYIMQNIKQATNSKTHIIQKLKTFSQETTQPLTLNNFLNFYQMSAYEFYGRNGDRSFARLLVEAGLKEDFHYAHEKKVTKRLPYLLHLNSEKLLKFYLTFIEDLEVRDQEEEIMQNMLYYTFYLNQPEKEGFQSISEGILQVLQSPEMKQEIRIILEYNLNHLETTDKQHDLTFDTPLRVHAKYSRDQIMAALENFNETQRPEFREGVKYFDDKSLDTFFITLNKTEKDFSPSTLYEDYAINEKMFHWQTQSQTSKVSETAQRYIYHRQKQHQIALFVREYKQEHGYAAPYTFLGTADYVKHSGEKPIDFVWQLREEMPAYLVPKANKNIL</sequence>
<dbReference type="InterPro" id="IPR014001">
    <property type="entry name" value="Helicase_ATP-bd"/>
</dbReference>
<dbReference type="GO" id="GO:0004386">
    <property type="term" value="F:helicase activity"/>
    <property type="evidence" value="ECO:0007669"/>
    <property type="project" value="UniProtKB-KW"/>
</dbReference>
<dbReference type="PANTHER" id="PTHR47962">
    <property type="entry name" value="ATP-DEPENDENT HELICASE LHR-RELATED-RELATED"/>
    <property type="match status" value="1"/>
</dbReference>
<dbReference type="SUPFAM" id="SSF56024">
    <property type="entry name" value="Phospholipase D/nuclease"/>
    <property type="match status" value="1"/>
</dbReference>
<keyword evidence="4" id="KW-0347">Helicase</keyword>
<dbReference type="SUPFAM" id="SSF52540">
    <property type="entry name" value="P-loop containing nucleoside triphosphate hydrolases"/>
    <property type="match status" value="1"/>
</dbReference>
<dbReference type="SMART" id="SM00490">
    <property type="entry name" value="HELICc"/>
    <property type="match status" value="1"/>
</dbReference>
<dbReference type="InterPro" id="IPR027417">
    <property type="entry name" value="P-loop_NTPase"/>
</dbReference>
<dbReference type="SMART" id="SM00487">
    <property type="entry name" value="DEXDc"/>
    <property type="match status" value="1"/>
</dbReference>
<dbReference type="Pfam" id="PF04851">
    <property type="entry name" value="ResIII"/>
    <property type="match status" value="1"/>
</dbReference>
<organism evidence="4 5">
    <name type="scientific">Alkalibacillus silvisoli</name>
    <dbReference type="NCBI Taxonomy" id="392823"/>
    <lineage>
        <taxon>Bacteria</taxon>
        <taxon>Bacillati</taxon>
        <taxon>Bacillota</taxon>
        <taxon>Bacilli</taxon>
        <taxon>Bacillales</taxon>
        <taxon>Bacillaceae</taxon>
        <taxon>Alkalibacillus</taxon>
    </lineage>
</organism>
<feature type="domain" description="Helicase ATP-binding" evidence="2">
    <location>
        <begin position="340"/>
        <end position="496"/>
    </location>
</feature>
<dbReference type="EMBL" id="BAAACZ010000018">
    <property type="protein sequence ID" value="GAA0466048.1"/>
    <property type="molecule type" value="Genomic_DNA"/>
</dbReference>
<dbReference type="CDD" id="cd09203">
    <property type="entry name" value="PLDc_N_DEXD_b1"/>
    <property type="match status" value="1"/>
</dbReference>
<evidence type="ECO:0000259" key="2">
    <source>
        <dbReference type="PROSITE" id="PS51192"/>
    </source>
</evidence>
<evidence type="ECO:0000313" key="4">
    <source>
        <dbReference type="EMBL" id="GAA0466048.1"/>
    </source>
</evidence>